<sequence>MASLLLSILDAVLLILLVYVIYSHRRSNNCPLDSLEVIQNIDPDIRTAPTVTIAHKRIEPDNRLLPSERGRQLCTVADGDLDAIDISNSMDEGVLGELRAEATAHELEVRPLASGHWCFNSMLKCLPQAPL</sequence>
<dbReference type="Proteomes" id="UP000076727">
    <property type="component" value="Unassembled WGS sequence"/>
</dbReference>
<feature type="transmembrane region" description="Helical" evidence="1">
    <location>
        <begin position="6"/>
        <end position="22"/>
    </location>
</feature>
<accession>A0A165QPD3</accession>
<name>A0A165QPD3_9APHY</name>
<gene>
    <name evidence="2" type="ORF">DAEQUDRAFT_737962</name>
</gene>
<reference evidence="2 3" key="1">
    <citation type="journal article" date="2016" name="Mol. Biol. Evol.">
        <title>Comparative Genomics of Early-Diverging Mushroom-Forming Fungi Provides Insights into the Origins of Lignocellulose Decay Capabilities.</title>
        <authorList>
            <person name="Nagy L.G."/>
            <person name="Riley R."/>
            <person name="Tritt A."/>
            <person name="Adam C."/>
            <person name="Daum C."/>
            <person name="Floudas D."/>
            <person name="Sun H."/>
            <person name="Yadav J.S."/>
            <person name="Pangilinan J."/>
            <person name="Larsson K.H."/>
            <person name="Matsuura K."/>
            <person name="Barry K."/>
            <person name="Labutti K."/>
            <person name="Kuo R."/>
            <person name="Ohm R.A."/>
            <person name="Bhattacharya S.S."/>
            <person name="Shirouzu T."/>
            <person name="Yoshinaga Y."/>
            <person name="Martin F.M."/>
            <person name="Grigoriev I.V."/>
            <person name="Hibbett D.S."/>
        </authorList>
    </citation>
    <scope>NUCLEOTIDE SEQUENCE [LARGE SCALE GENOMIC DNA]</scope>
    <source>
        <strain evidence="2 3">L-15889</strain>
    </source>
</reference>
<proteinExistence type="predicted"/>
<organism evidence="2 3">
    <name type="scientific">Daedalea quercina L-15889</name>
    <dbReference type="NCBI Taxonomy" id="1314783"/>
    <lineage>
        <taxon>Eukaryota</taxon>
        <taxon>Fungi</taxon>
        <taxon>Dikarya</taxon>
        <taxon>Basidiomycota</taxon>
        <taxon>Agaricomycotina</taxon>
        <taxon>Agaricomycetes</taxon>
        <taxon>Polyporales</taxon>
        <taxon>Fomitopsis</taxon>
    </lineage>
</organism>
<evidence type="ECO:0000256" key="1">
    <source>
        <dbReference type="SAM" id="Phobius"/>
    </source>
</evidence>
<keyword evidence="3" id="KW-1185">Reference proteome</keyword>
<evidence type="ECO:0000313" key="3">
    <source>
        <dbReference type="Proteomes" id="UP000076727"/>
    </source>
</evidence>
<protein>
    <submittedName>
        <fullName evidence="2">Uncharacterized protein</fullName>
    </submittedName>
</protein>
<dbReference type="AlphaFoldDB" id="A0A165QPD3"/>
<dbReference type="EMBL" id="KV429056">
    <property type="protein sequence ID" value="KZT69747.1"/>
    <property type="molecule type" value="Genomic_DNA"/>
</dbReference>
<evidence type="ECO:0000313" key="2">
    <source>
        <dbReference type="EMBL" id="KZT69747.1"/>
    </source>
</evidence>
<keyword evidence="1" id="KW-0472">Membrane</keyword>
<keyword evidence="1" id="KW-0812">Transmembrane</keyword>
<keyword evidence="1" id="KW-1133">Transmembrane helix</keyword>